<evidence type="ECO:0000256" key="1">
    <source>
        <dbReference type="SAM" id="MobiDB-lite"/>
    </source>
</evidence>
<evidence type="ECO:0000313" key="4">
    <source>
        <dbReference type="Proteomes" id="UP000321250"/>
    </source>
</evidence>
<dbReference type="Gene3D" id="3.30.70.100">
    <property type="match status" value="2"/>
</dbReference>
<dbReference type="RefSeq" id="WP_147084374.1">
    <property type="nucleotide sequence ID" value="NZ_VOQR01000002.1"/>
</dbReference>
<sequence length="265" mass="29842">MIALLSGRRPEALLPSPSRGTEMAQPKQKPLYLLKRLASLTQAQFTDHWLNVHAALLRSIPEWSRLRSGYVQNHLIGSGLIGDWTFPYDGVTQVFVRPGTEGGPAFPQLPVFHDKVVPDELSFLDRERVIVLKTLEHIVLPGSAAVKVIVFHRRYPGTTLESFIEHWQGAHKDRLLEQVDFTQEIRGYRQNPLIAGESRYLSGEPLEASEDFDGASEFWFDTVNAAVTAFASRGFKVAIRDDPTGHFSIRREYACLVNPVIILPE</sequence>
<dbReference type="AlphaFoldDB" id="A0A5C6U526"/>
<proteinExistence type="predicted"/>
<dbReference type="SUPFAM" id="SSF54909">
    <property type="entry name" value="Dimeric alpha+beta barrel"/>
    <property type="match status" value="2"/>
</dbReference>
<feature type="domain" description="EthD" evidence="2">
    <location>
        <begin position="39"/>
        <end position="126"/>
    </location>
</feature>
<evidence type="ECO:0000313" key="3">
    <source>
        <dbReference type="EMBL" id="TXC67984.1"/>
    </source>
</evidence>
<accession>A0A5C6U526</accession>
<reference evidence="3 4" key="1">
    <citation type="journal article" date="2013" name="Antonie Van Leeuwenhoek">
        <title>Sphingomonas ginsenosidivorax sp. nov., with the ability to transform ginsenosides.</title>
        <authorList>
            <person name="Jin X.F."/>
            <person name="Kim J.K."/>
            <person name="Liu Q.M."/>
            <person name="Kang M.S."/>
            <person name="He D."/>
            <person name="Jin F.X."/>
            <person name="Kim S.C."/>
            <person name="Im W.T."/>
        </authorList>
    </citation>
    <scope>NUCLEOTIDE SEQUENCE [LARGE SCALE GENOMIC DNA]</scope>
    <source>
        <strain evidence="3 4">KHI67</strain>
    </source>
</reference>
<dbReference type="EMBL" id="VOQR01000002">
    <property type="protein sequence ID" value="TXC67984.1"/>
    <property type="molecule type" value="Genomic_DNA"/>
</dbReference>
<dbReference type="InterPro" id="IPR009799">
    <property type="entry name" value="EthD_dom"/>
</dbReference>
<gene>
    <name evidence="3" type="ORF">FSB78_18540</name>
</gene>
<dbReference type="GO" id="GO:0016491">
    <property type="term" value="F:oxidoreductase activity"/>
    <property type="evidence" value="ECO:0007669"/>
    <property type="project" value="InterPro"/>
</dbReference>
<feature type="region of interest" description="Disordered" evidence="1">
    <location>
        <begin position="1"/>
        <end position="25"/>
    </location>
</feature>
<dbReference type="Proteomes" id="UP000321250">
    <property type="component" value="Unassembled WGS sequence"/>
</dbReference>
<dbReference type="InterPro" id="IPR011008">
    <property type="entry name" value="Dimeric_a/b-barrel"/>
</dbReference>
<protein>
    <recommendedName>
        <fullName evidence="2">EthD domain-containing protein</fullName>
    </recommendedName>
</protein>
<keyword evidence="4" id="KW-1185">Reference proteome</keyword>
<dbReference type="Pfam" id="PF07110">
    <property type="entry name" value="EthD"/>
    <property type="match status" value="2"/>
</dbReference>
<name>A0A5C6U526_9SPHN</name>
<comment type="caution">
    <text evidence="3">The sequence shown here is derived from an EMBL/GenBank/DDBJ whole genome shotgun (WGS) entry which is preliminary data.</text>
</comment>
<organism evidence="3 4">
    <name type="scientific">Sphingomonas ginsenosidivorax</name>
    <dbReference type="NCBI Taxonomy" id="862135"/>
    <lineage>
        <taxon>Bacteria</taxon>
        <taxon>Pseudomonadati</taxon>
        <taxon>Pseudomonadota</taxon>
        <taxon>Alphaproteobacteria</taxon>
        <taxon>Sphingomonadales</taxon>
        <taxon>Sphingomonadaceae</taxon>
        <taxon>Sphingomonas</taxon>
    </lineage>
</organism>
<feature type="domain" description="EthD" evidence="2">
    <location>
        <begin position="156"/>
        <end position="242"/>
    </location>
</feature>
<evidence type="ECO:0000259" key="2">
    <source>
        <dbReference type="Pfam" id="PF07110"/>
    </source>
</evidence>
<dbReference type="OrthoDB" id="6369070at2"/>